<evidence type="ECO:0000313" key="3">
    <source>
        <dbReference type="Proteomes" id="UP000049979"/>
    </source>
</evidence>
<reference evidence="1" key="2">
    <citation type="submission" date="2015-05" db="EMBL/GenBank/DDBJ databases">
        <authorList>
            <person name="Wang D.B."/>
            <person name="Wang M."/>
        </authorList>
    </citation>
    <scope>NUCLEOTIDE SEQUENCE [LARGE SCALE GENOMIC DNA]</scope>
    <source>
        <strain evidence="1">M72</strain>
    </source>
</reference>
<protein>
    <submittedName>
        <fullName evidence="1">Uncharacterized protein</fullName>
    </submittedName>
</protein>
<proteinExistence type="predicted"/>
<organism evidence="1 3">
    <name type="scientific">Roseburia faecis</name>
    <dbReference type="NCBI Taxonomy" id="301302"/>
    <lineage>
        <taxon>Bacteria</taxon>
        <taxon>Bacillati</taxon>
        <taxon>Bacillota</taxon>
        <taxon>Clostridia</taxon>
        <taxon>Lachnospirales</taxon>
        <taxon>Lachnospiraceae</taxon>
        <taxon>Roseburia</taxon>
    </lineage>
</organism>
<name>A0A0M6WHV0_9FIRM</name>
<evidence type="ECO:0000313" key="4">
    <source>
        <dbReference type="Proteomes" id="UP000095495"/>
    </source>
</evidence>
<sequence>MGEKDIRGGCPFFVQTDLNIYLSFFKDSLFWI</sequence>
<dbReference type="STRING" id="301302.ERS852420_02162"/>
<dbReference type="EMBL" id="CYXV01000009">
    <property type="protein sequence ID" value="CUN01919.1"/>
    <property type="molecule type" value="Genomic_DNA"/>
</dbReference>
<accession>A0A0M6WHV0</accession>
<gene>
    <name evidence="2" type="ORF">ERS852420_02162</name>
    <name evidence="1" type="ORF">M72_25931</name>
</gene>
<dbReference type="Proteomes" id="UP000049979">
    <property type="component" value="Unassembled WGS sequence"/>
</dbReference>
<dbReference type="EMBL" id="CVRR01000011">
    <property type="protein sequence ID" value="CRL36283.1"/>
    <property type="molecule type" value="Genomic_DNA"/>
</dbReference>
<dbReference type="AlphaFoldDB" id="A0A0M6WHV0"/>
<evidence type="ECO:0000313" key="2">
    <source>
        <dbReference type="EMBL" id="CUN01919.1"/>
    </source>
</evidence>
<keyword evidence="3" id="KW-1185">Reference proteome</keyword>
<evidence type="ECO:0000313" key="1">
    <source>
        <dbReference type="EMBL" id="CRL36283.1"/>
    </source>
</evidence>
<reference evidence="3" key="1">
    <citation type="submission" date="2015-05" db="EMBL/GenBank/DDBJ databases">
        <authorList>
            <consortium name="Pathogen Informatics"/>
        </authorList>
    </citation>
    <scope>NUCLEOTIDE SEQUENCE [LARGE SCALE GENOMIC DNA]</scope>
    <source>
        <strain evidence="2 4">2789STDY5608863</strain>
        <strain evidence="3">M72</strain>
    </source>
</reference>
<dbReference type="Proteomes" id="UP000095495">
    <property type="component" value="Unassembled WGS sequence"/>
</dbReference>